<feature type="region of interest" description="Disordered" evidence="1">
    <location>
        <begin position="41"/>
        <end position="111"/>
    </location>
</feature>
<accession>A0A1Y2HYG5</accession>
<reference evidence="2 3" key="1">
    <citation type="submission" date="2016-07" db="EMBL/GenBank/DDBJ databases">
        <title>Pervasive Adenine N6-methylation of Active Genes in Fungi.</title>
        <authorList>
            <consortium name="DOE Joint Genome Institute"/>
            <person name="Mondo S.J."/>
            <person name="Dannebaum R.O."/>
            <person name="Kuo R.C."/>
            <person name="Labutti K."/>
            <person name="Haridas S."/>
            <person name="Kuo A."/>
            <person name="Salamov A."/>
            <person name="Ahrendt S.R."/>
            <person name="Lipzen A."/>
            <person name="Sullivan W."/>
            <person name="Andreopoulos W.B."/>
            <person name="Clum A."/>
            <person name="Lindquist E."/>
            <person name="Daum C."/>
            <person name="Ramamoorthy G.K."/>
            <person name="Gryganskyi A."/>
            <person name="Culley D."/>
            <person name="Magnuson J.K."/>
            <person name="James T.Y."/>
            <person name="O'Malley M.A."/>
            <person name="Stajich J.E."/>
            <person name="Spatafora J.W."/>
            <person name="Visel A."/>
            <person name="Grigoriev I.V."/>
        </authorList>
    </citation>
    <scope>NUCLEOTIDE SEQUENCE [LARGE SCALE GENOMIC DNA]</scope>
    <source>
        <strain evidence="2 3">PL171</strain>
    </source>
</reference>
<gene>
    <name evidence="2" type="ORF">BCR44DRAFT_1426881</name>
</gene>
<name>A0A1Y2HYG5_9FUNG</name>
<organism evidence="2 3">
    <name type="scientific">Catenaria anguillulae PL171</name>
    <dbReference type="NCBI Taxonomy" id="765915"/>
    <lineage>
        <taxon>Eukaryota</taxon>
        <taxon>Fungi</taxon>
        <taxon>Fungi incertae sedis</taxon>
        <taxon>Blastocladiomycota</taxon>
        <taxon>Blastocladiomycetes</taxon>
        <taxon>Blastocladiales</taxon>
        <taxon>Catenariaceae</taxon>
        <taxon>Catenaria</taxon>
    </lineage>
</organism>
<evidence type="ECO:0000313" key="3">
    <source>
        <dbReference type="Proteomes" id="UP000193411"/>
    </source>
</evidence>
<evidence type="ECO:0000313" key="2">
    <source>
        <dbReference type="EMBL" id="ORZ39610.1"/>
    </source>
</evidence>
<sequence>MASKSPGCGANGIQGLASMNILPRSAALAAVGWLIDSGGMANTGENGSNMADSCVSTGDGGRRGFSPLSGDLPKVGENGSSMAVSRALTGEEGRGGAGLAWDLPNEGENGS</sequence>
<evidence type="ECO:0000256" key="1">
    <source>
        <dbReference type="SAM" id="MobiDB-lite"/>
    </source>
</evidence>
<dbReference type="Proteomes" id="UP000193411">
    <property type="component" value="Unassembled WGS sequence"/>
</dbReference>
<proteinExistence type="predicted"/>
<feature type="compositionally biased region" description="Polar residues" evidence="1">
    <location>
        <begin position="43"/>
        <end position="56"/>
    </location>
</feature>
<dbReference type="AlphaFoldDB" id="A0A1Y2HYG5"/>
<protein>
    <submittedName>
        <fullName evidence="2">Uncharacterized protein</fullName>
    </submittedName>
</protein>
<dbReference type="EMBL" id="MCFL01000005">
    <property type="protein sequence ID" value="ORZ39610.1"/>
    <property type="molecule type" value="Genomic_DNA"/>
</dbReference>
<keyword evidence="3" id="KW-1185">Reference proteome</keyword>
<comment type="caution">
    <text evidence="2">The sequence shown here is derived from an EMBL/GenBank/DDBJ whole genome shotgun (WGS) entry which is preliminary data.</text>
</comment>